<evidence type="ECO:0000313" key="2">
    <source>
        <dbReference type="EMBL" id="MDR6225373.1"/>
    </source>
</evidence>
<reference evidence="2 3" key="1">
    <citation type="submission" date="2023-07" db="EMBL/GenBank/DDBJ databases">
        <title>Genomic Encyclopedia of Type Strains, Phase IV (KMG-IV): sequencing the most valuable type-strain genomes for metagenomic binning, comparative biology and taxonomic classification.</title>
        <authorList>
            <person name="Goeker M."/>
        </authorList>
    </citation>
    <scope>NUCLEOTIDE SEQUENCE [LARGE SCALE GENOMIC DNA]</scope>
    <source>
        <strain evidence="2 3">DSM 45903</strain>
    </source>
</reference>
<accession>A0ABU1IKS8</accession>
<evidence type="ECO:0000313" key="3">
    <source>
        <dbReference type="Proteomes" id="UP001185012"/>
    </source>
</evidence>
<feature type="compositionally biased region" description="Basic and acidic residues" evidence="1">
    <location>
        <begin position="317"/>
        <end position="336"/>
    </location>
</feature>
<proteinExistence type="predicted"/>
<dbReference type="RefSeq" id="WP_309863982.1">
    <property type="nucleotide sequence ID" value="NZ_JAVDQG010000003.1"/>
</dbReference>
<feature type="compositionally biased region" description="Basic and acidic residues" evidence="1">
    <location>
        <begin position="413"/>
        <end position="431"/>
    </location>
</feature>
<gene>
    <name evidence="2" type="ORF">JOE21_001371</name>
</gene>
<dbReference type="Proteomes" id="UP001185012">
    <property type="component" value="Unassembled WGS sequence"/>
</dbReference>
<feature type="compositionally biased region" description="Acidic residues" evidence="1">
    <location>
        <begin position="128"/>
        <end position="139"/>
    </location>
</feature>
<organism evidence="2 3">
    <name type="scientific">Desmospora profundinema</name>
    <dbReference type="NCBI Taxonomy" id="1571184"/>
    <lineage>
        <taxon>Bacteria</taxon>
        <taxon>Bacillati</taxon>
        <taxon>Bacillota</taxon>
        <taxon>Bacilli</taxon>
        <taxon>Bacillales</taxon>
        <taxon>Thermoactinomycetaceae</taxon>
        <taxon>Desmospora</taxon>
    </lineage>
</organism>
<feature type="compositionally biased region" description="Basic and acidic residues" evidence="1">
    <location>
        <begin position="183"/>
        <end position="222"/>
    </location>
</feature>
<comment type="caution">
    <text evidence="2">The sequence shown here is derived from an EMBL/GenBank/DDBJ whole genome shotgun (WGS) entry which is preliminary data.</text>
</comment>
<feature type="region of interest" description="Disordered" evidence="1">
    <location>
        <begin position="100"/>
        <end position="143"/>
    </location>
</feature>
<evidence type="ECO:0000256" key="1">
    <source>
        <dbReference type="SAM" id="MobiDB-lite"/>
    </source>
</evidence>
<dbReference type="EMBL" id="JAVDQG010000003">
    <property type="protein sequence ID" value="MDR6225373.1"/>
    <property type="molecule type" value="Genomic_DNA"/>
</dbReference>
<sequence length="506" mass="57608">MAKTGGDYDLIVISKDQAGLEAAKEAVRLGKTALILKLNPGAIASVMCSTSNGSPGGLEQEGVEADRLLMVEDRETGTLSFRMERLDVDTRHSVYIFQSEQEEPSAVNPTREFEPGPTPSLPPVEESASLEEENELIDSDYERTSGYGFTSYTYSERDQLKETLRDRHIHARRKLLYRPFSGGRKEKPERSTDKPIFREREMDFRKRMTREYRKPSVKEMESRPTQTPSAKMSPKPRFQPSSPSARTEEPQKRQTGNTAEPPVSKERRQPFSSSVIPMDQSRWKRSARKKEKKEEPKKTPSPNIPGSMVWEANGDVPKADRRHAEEVETSSKDHRENRKRSSPSPPSNVYQPFQRPKETPSRTQGPLRSSGEAPFTRKDRTTSNNRDLPATSGYGQDWSGREQTGPLSRKQARKEETRPERESSSPPKRDGQQSFMNQEAARHILRNTTQSSQEQGLKRDSIDIEDPYGQSYEDFMEPFHGSSQDQQLEKRKLALRGLHNLINNLG</sequence>
<name>A0ABU1IKS8_9BACL</name>
<feature type="compositionally biased region" description="Polar residues" evidence="1">
    <location>
        <begin position="446"/>
        <end position="455"/>
    </location>
</feature>
<keyword evidence="3" id="KW-1185">Reference proteome</keyword>
<feature type="region of interest" description="Disordered" evidence="1">
    <location>
        <begin position="176"/>
        <end position="485"/>
    </location>
</feature>
<protein>
    <submittedName>
        <fullName evidence="2">Uncharacterized protein</fullName>
    </submittedName>
</protein>